<dbReference type="Proteomes" id="UP001187192">
    <property type="component" value="Unassembled WGS sequence"/>
</dbReference>
<keyword evidence="3" id="KW-1185">Reference proteome</keyword>
<proteinExistence type="predicted"/>
<organism evidence="2 3">
    <name type="scientific">Ficus carica</name>
    <name type="common">Common fig</name>
    <dbReference type="NCBI Taxonomy" id="3494"/>
    <lineage>
        <taxon>Eukaryota</taxon>
        <taxon>Viridiplantae</taxon>
        <taxon>Streptophyta</taxon>
        <taxon>Embryophyta</taxon>
        <taxon>Tracheophyta</taxon>
        <taxon>Spermatophyta</taxon>
        <taxon>Magnoliopsida</taxon>
        <taxon>eudicotyledons</taxon>
        <taxon>Gunneridae</taxon>
        <taxon>Pentapetalae</taxon>
        <taxon>rosids</taxon>
        <taxon>fabids</taxon>
        <taxon>Rosales</taxon>
        <taxon>Moraceae</taxon>
        <taxon>Ficeae</taxon>
        <taxon>Ficus</taxon>
    </lineage>
</organism>
<accession>A0AA88AB95</accession>
<name>A0AA88AB95_FICCA</name>
<evidence type="ECO:0000256" key="1">
    <source>
        <dbReference type="SAM" id="Phobius"/>
    </source>
</evidence>
<dbReference type="Gramene" id="FCD_00016627-RA">
    <property type="protein sequence ID" value="FCD_00016627-RA:cds"/>
    <property type="gene ID" value="FCD_00016627"/>
</dbReference>
<comment type="caution">
    <text evidence="2">The sequence shown here is derived from an EMBL/GenBank/DDBJ whole genome shotgun (WGS) entry which is preliminary data.</text>
</comment>
<evidence type="ECO:0000313" key="2">
    <source>
        <dbReference type="EMBL" id="GMN51543.1"/>
    </source>
</evidence>
<sequence>MRRRDGVGCSLSEHGKAMAKLKLNLGIVFRLCQCAGLGLLVSIEGMVNRLRNSSPRENISSVQGHCKLSFRAWSWPS</sequence>
<dbReference type="AlphaFoldDB" id="A0AA88AB95"/>
<keyword evidence="1" id="KW-0472">Membrane</keyword>
<reference evidence="2" key="1">
    <citation type="submission" date="2023-07" db="EMBL/GenBank/DDBJ databases">
        <title>draft genome sequence of fig (Ficus carica).</title>
        <authorList>
            <person name="Takahashi T."/>
            <person name="Nishimura K."/>
        </authorList>
    </citation>
    <scope>NUCLEOTIDE SEQUENCE</scope>
</reference>
<keyword evidence="1" id="KW-1133">Transmembrane helix</keyword>
<feature type="transmembrane region" description="Helical" evidence="1">
    <location>
        <begin position="21"/>
        <end position="43"/>
    </location>
</feature>
<gene>
    <name evidence="2" type="ORF">TIFTF001_020704</name>
</gene>
<protein>
    <submittedName>
        <fullName evidence="2">Uncharacterized protein</fullName>
    </submittedName>
</protein>
<evidence type="ECO:0000313" key="3">
    <source>
        <dbReference type="Proteomes" id="UP001187192"/>
    </source>
</evidence>
<dbReference type="EMBL" id="BTGU01000038">
    <property type="protein sequence ID" value="GMN51543.1"/>
    <property type="molecule type" value="Genomic_DNA"/>
</dbReference>
<keyword evidence="1" id="KW-0812">Transmembrane</keyword>